<evidence type="ECO:0000256" key="1">
    <source>
        <dbReference type="ARBA" id="ARBA00011073"/>
    </source>
</evidence>
<keyword evidence="4 5" id="KW-0720">Serine protease</keyword>
<dbReference type="InterPro" id="IPR000209">
    <property type="entry name" value="Peptidase_S8/S53_dom"/>
</dbReference>
<dbReference type="HOGENOM" id="CLU_025670_0_0_9"/>
<reference evidence="7 8" key="1">
    <citation type="submission" date="2010-08" db="EMBL/GenBank/DDBJ databases">
        <title>Complete sequence of Clostridium cellulovorans 743B.</title>
        <authorList>
            <consortium name="US DOE Joint Genome Institute"/>
            <person name="Lucas S."/>
            <person name="Copeland A."/>
            <person name="Lapidus A."/>
            <person name="Cheng J.-F."/>
            <person name="Bruce D."/>
            <person name="Goodwin L."/>
            <person name="Pitluck S."/>
            <person name="Chertkov O."/>
            <person name="Detter J.C."/>
            <person name="Han C."/>
            <person name="Tapia R."/>
            <person name="Land M."/>
            <person name="Hauser L."/>
            <person name="Chang Y.-J."/>
            <person name="Jeffries C."/>
            <person name="Kyrpides N."/>
            <person name="Ivanova N."/>
            <person name="Mikhailova N."/>
            <person name="Hemme C.L."/>
            <person name="Woyke T."/>
        </authorList>
    </citation>
    <scope>NUCLEOTIDE SEQUENCE [LARGE SCALE GENOMIC DNA]</scope>
    <source>
        <strain evidence="8">ATCC 35296 / DSM 3052 / OCM 3 / 743B</strain>
    </source>
</reference>
<comment type="similarity">
    <text evidence="1 5">Belongs to the peptidase S8 family.</text>
</comment>
<gene>
    <name evidence="7" type="ordered locus">Clocel_1226</name>
</gene>
<organism evidence="7 8">
    <name type="scientific">Clostridium cellulovorans (strain ATCC 35296 / DSM 3052 / OCM 3 / 743B)</name>
    <dbReference type="NCBI Taxonomy" id="573061"/>
    <lineage>
        <taxon>Bacteria</taxon>
        <taxon>Bacillati</taxon>
        <taxon>Bacillota</taxon>
        <taxon>Clostridia</taxon>
        <taxon>Eubacteriales</taxon>
        <taxon>Clostridiaceae</taxon>
        <taxon>Clostridium</taxon>
    </lineage>
</organism>
<dbReference type="PANTHER" id="PTHR43806">
    <property type="entry name" value="PEPTIDASE S8"/>
    <property type="match status" value="1"/>
</dbReference>
<dbReference type="Gene3D" id="3.40.50.200">
    <property type="entry name" value="Peptidase S8/S53 domain"/>
    <property type="match status" value="1"/>
</dbReference>
<dbReference type="EMBL" id="CP002160">
    <property type="protein sequence ID" value="ADL50981.1"/>
    <property type="molecule type" value="Genomic_DNA"/>
</dbReference>
<feature type="active site" description="Charge relay system" evidence="5">
    <location>
        <position position="112"/>
    </location>
</feature>
<protein>
    <submittedName>
        <fullName evidence="7">Peptidase S8 and S53 subtilisin kexin sedolisin</fullName>
    </submittedName>
</protein>
<dbReference type="RefSeq" id="WP_010076161.1">
    <property type="nucleotide sequence ID" value="NC_014393.1"/>
</dbReference>
<dbReference type="GO" id="GO:0004252">
    <property type="term" value="F:serine-type endopeptidase activity"/>
    <property type="evidence" value="ECO:0007669"/>
    <property type="project" value="UniProtKB-UniRule"/>
</dbReference>
<feature type="active site" description="Charge relay system" evidence="5">
    <location>
        <position position="186"/>
    </location>
</feature>
<name>D9SUS6_CLOC7</name>
<evidence type="ECO:0000259" key="6">
    <source>
        <dbReference type="Pfam" id="PF00082"/>
    </source>
</evidence>
<dbReference type="PROSITE" id="PS51892">
    <property type="entry name" value="SUBTILASE"/>
    <property type="match status" value="1"/>
</dbReference>
<proteinExistence type="inferred from homology"/>
<dbReference type="AlphaFoldDB" id="D9SUS6"/>
<feature type="domain" description="Peptidase S8/S53" evidence="6">
    <location>
        <begin position="103"/>
        <end position="217"/>
    </location>
</feature>
<evidence type="ECO:0000313" key="7">
    <source>
        <dbReference type="EMBL" id="ADL50981.1"/>
    </source>
</evidence>
<accession>D9SUS6</accession>
<dbReference type="PIRSF" id="PIRSF037894">
    <property type="entry name" value="Subtilisin_rel_CspABC"/>
    <property type="match status" value="1"/>
</dbReference>
<evidence type="ECO:0000256" key="4">
    <source>
        <dbReference type="ARBA" id="ARBA00022825"/>
    </source>
</evidence>
<keyword evidence="8" id="KW-1185">Reference proteome</keyword>
<dbReference type="KEGG" id="ccb:Clocel_1226"/>
<dbReference type="InterPro" id="IPR036852">
    <property type="entry name" value="Peptidase_S8/S53_dom_sf"/>
</dbReference>
<dbReference type="InterPro" id="IPR015500">
    <property type="entry name" value="Peptidase_S8_subtilisin-rel"/>
</dbReference>
<dbReference type="SUPFAM" id="SSF52743">
    <property type="entry name" value="Subtilisin-like"/>
    <property type="match status" value="1"/>
</dbReference>
<feature type="active site" description="Charge relay system" evidence="5">
    <location>
        <position position="511"/>
    </location>
</feature>
<dbReference type="PANTHER" id="PTHR43806:SF11">
    <property type="entry name" value="CEREVISIN-RELATED"/>
    <property type="match status" value="1"/>
</dbReference>
<dbReference type="Pfam" id="PF00082">
    <property type="entry name" value="Peptidase_S8"/>
    <property type="match status" value="2"/>
</dbReference>
<evidence type="ECO:0000256" key="5">
    <source>
        <dbReference type="PROSITE-ProRule" id="PRU01240"/>
    </source>
</evidence>
<keyword evidence="3 5" id="KW-0378">Hydrolase</keyword>
<dbReference type="PRINTS" id="PR00723">
    <property type="entry name" value="SUBTILISIN"/>
</dbReference>
<evidence type="ECO:0000313" key="8">
    <source>
        <dbReference type="Proteomes" id="UP000002730"/>
    </source>
</evidence>
<dbReference type="InterPro" id="IPR034045">
    <property type="entry name" value="Pep_S8_CspA-like"/>
</dbReference>
<dbReference type="InterPro" id="IPR050131">
    <property type="entry name" value="Peptidase_S8_subtilisin-like"/>
</dbReference>
<keyword evidence="2 5" id="KW-0645">Protease</keyword>
<evidence type="ECO:0000256" key="3">
    <source>
        <dbReference type="ARBA" id="ARBA00022801"/>
    </source>
</evidence>
<dbReference type="OrthoDB" id="2744137at2"/>
<dbReference type="Gene3D" id="2.60.120.1290">
    <property type="match status" value="1"/>
</dbReference>
<dbReference type="GO" id="GO:0006508">
    <property type="term" value="P:proteolysis"/>
    <property type="evidence" value="ECO:0007669"/>
    <property type="project" value="UniProtKB-KW"/>
</dbReference>
<dbReference type="STRING" id="573061.Clocel_1226"/>
<dbReference type="Proteomes" id="UP000002730">
    <property type="component" value="Chromosome"/>
</dbReference>
<feature type="domain" description="Peptidase S8/S53" evidence="6">
    <location>
        <begin position="446"/>
        <end position="526"/>
    </location>
</feature>
<sequence>MKGSINSNKILHDINYDNYIVQYRGDIESEISGYQDSYVIIINDKYAIVSVKKDVEINLDKTSYFRTIEYVNPPAMFTLQNISPIEASKVSAVQLGTPLNLTGKGVNVAIIDTGIDYLSEEFLDLNGKTRIDCIWDQTIISSEQSENNPVPFGTLYTRDKINDAITASKEGKSPYEIVPSKDEIGHGTNMAGIIGAAGKNPKLKGVAPECNFVVVKLIEALSYKAEFDDITVPVFNISSIFTALQFLYEYYQSNYTPLVIYLPLGSPLGNHDGNGLLEQFIDSLLTNNGIALVTGTGNERNTGGHTSGFLAEIGTVNVPAAGNIELEVAPEQKHLWIEVWCDYPNVVLVEIVSPSGESTNAIPITLNRTNTYIFSFEKTIVKVNYYIPEENTGDELIRLRFSKLQPGLWKIRLNASYVLNGRYNAWMSQKGIAANGTRFTFADPFGTVTNPANSIYPIVVAAYNQNNNTVVDYSGTTSLTAIIDRIDVAAGGVNALTVAPNNTTSVVNGTSVSAAIVAGISALIFNWGIINGIEKYMFCQTLRAYLEKGVVTRSGDVSPNPYWGYGFLNIPKLFENIT</sequence>
<dbReference type="InterPro" id="IPR017310">
    <property type="entry name" value="Pept_S8A_subtilisin_clostridia"/>
</dbReference>
<dbReference type="eggNOG" id="COG1404">
    <property type="taxonomic scope" value="Bacteria"/>
</dbReference>
<dbReference type="CDD" id="cd07478">
    <property type="entry name" value="Peptidases_S8_CspA-like"/>
    <property type="match status" value="1"/>
</dbReference>
<evidence type="ECO:0000256" key="2">
    <source>
        <dbReference type="ARBA" id="ARBA00022670"/>
    </source>
</evidence>